<feature type="transmembrane region" description="Helical" evidence="9">
    <location>
        <begin position="20"/>
        <end position="45"/>
    </location>
</feature>
<dbReference type="Gene3D" id="2.40.30.10">
    <property type="entry name" value="Translation factors"/>
    <property type="match status" value="1"/>
</dbReference>
<evidence type="ECO:0000313" key="13">
    <source>
        <dbReference type="Proteomes" id="UP000675664"/>
    </source>
</evidence>
<evidence type="ECO:0000256" key="7">
    <source>
        <dbReference type="ARBA" id="ARBA00023004"/>
    </source>
</evidence>
<protein>
    <submittedName>
        <fullName evidence="12">4Fe-4S binding protein</fullName>
    </submittedName>
</protein>
<dbReference type="Pfam" id="PF12801">
    <property type="entry name" value="Fer4_5"/>
    <property type="match status" value="2"/>
</dbReference>
<organism evidence="12 13">
    <name type="scientific">Sinanaerobacter chloroacetimidivorans</name>
    <dbReference type="NCBI Taxonomy" id="2818044"/>
    <lineage>
        <taxon>Bacteria</taxon>
        <taxon>Bacillati</taxon>
        <taxon>Bacillota</taxon>
        <taxon>Clostridia</taxon>
        <taxon>Peptostreptococcales</taxon>
        <taxon>Anaerovoracaceae</taxon>
        <taxon>Sinanaerobacter</taxon>
    </lineage>
</organism>
<dbReference type="PANTHER" id="PTHR47354:SF8">
    <property type="entry name" value="1,2-PHENYLACETYL-COA EPOXIDASE, SUBUNIT E"/>
    <property type="match status" value="1"/>
</dbReference>
<dbReference type="InterPro" id="IPR039261">
    <property type="entry name" value="FNR_nucleotide-bd"/>
</dbReference>
<evidence type="ECO:0000256" key="5">
    <source>
        <dbReference type="ARBA" id="ARBA00022827"/>
    </source>
</evidence>
<dbReference type="EMBL" id="JAGSND010000001">
    <property type="protein sequence ID" value="MBR0596492.1"/>
    <property type="molecule type" value="Genomic_DNA"/>
</dbReference>
<dbReference type="InterPro" id="IPR017927">
    <property type="entry name" value="FAD-bd_FR_type"/>
</dbReference>
<dbReference type="InterPro" id="IPR050415">
    <property type="entry name" value="MRET"/>
</dbReference>
<reference evidence="12" key="2">
    <citation type="submission" date="2021-04" db="EMBL/GenBank/DDBJ databases">
        <authorList>
            <person name="Liu J."/>
        </authorList>
    </citation>
    <scope>NUCLEOTIDE SEQUENCE</scope>
    <source>
        <strain evidence="12">BAD-6</strain>
    </source>
</reference>
<dbReference type="InterPro" id="IPR017896">
    <property type="entry name" value="4Fe4S_Fe-S-bd"/>
</dbReference>
<dbReference type="Proteomes" id="UP000675664">
    <property type="component" value="Unassembled WGS sequence"/>
</dbReference>
<keyword evidence="7" id="KW-0408">Iron</keyword>
<dbReference type="InterPro" id="IPR001433">
    <property type="entry name" value="OxRdtase_FAD/NAD-bd"/>
</dbReference>
<keyword evidence="4" id="KW-0479">Metal-binding</keyword>
<dbReference type="Gene3D" id="3.30.70.20">
    <property type="match status" value="2"/>
</dbReference>
<keyword evidence="3" id="KW-0001">2Fe-2S</keyword>
<evidence type="ECO:0000256" key="1">
    <source>
        <dbReference type="ARBA" id="ARBA00001974"/>
    </source>
</evidence>
<dbReference type="InterPro" id="IPR017900">
    <property type="entry name" value="4Fe4S_Fe_S_CS"/>
</dbReference>
<dbReference type="PANTHER" id="PTHR47354">
    <property type="entry name" value="NADH OXIDOREDUCTASE HCR"/>
    <property type="match status" value="1"/>
</dbReference>
<dbReference type="Gene3D" id="3.40.50.80">
    <property type="entry name" value="Nucleotide-binding domain of ferredoxin-NADP reductase (FNR) module"/>
    <property type="match status" value="1"/>
</dbReference>
<dbReference type="GO" id="GO:0016491">
    <property type="term" value="F:oxidoreductase activity"/>
    <property type="evidence" value="ECO:0007669"/>
    <property type="project" value="UniProtKB-KW"/>
</dbReference>
<evidence type="ECO:0000259" key="10">
    <source>
        <dbReference type="PROSITE" id="PS51379"/>
    </source>
</evidence>
<keyword evidence="9" id="KW-0812">Transmembrane</keyword>
<keyword evidence="9" id="KW-0472">Membrane</keyword>
<dbReference type="InterPro" id="IPR017938">
    <property type="entry name" value="Riboflavin_synthase-like_b-brl"/>
</dbReference>
<reference evidence="12" key="1">
    <citation type="submission" date="2021-04" db="EMBL/GenBank/DDBJ databases">
        <title>Sinoanaerobacter chloroacetimidivorans sp. nov., an obligate anaerobic bacterium isolated from anaerobic sludge.</title>
        <authorList>
            <person name="Bao Y."/>
        </authorList>
    </citation>
    <scope>NUCLEOTIDE SEQUENCE</scope>
    <source>
        <strain evidence="12">BAD-6</strain>
    </source>
</reference>
<dbReference type="Pfam" id="PF00175">
    <property type="entry name" value="NAD_binding_1"/>
    <property type="match status" value="1"/>
</dbReference>
<comment type="cofactor">
    <cofactor evidence="1">
        <name>FAD</name>
        <dbReference type="ChEBI" id="CHEBI:57692"/>
    </cofactor>
</comment>
<keyword evidence="8" id="KW-0411">Iron-sulfur</keyword>
<comment type="caution">
    <text evidence="12">The sequence shown here is derived from an EMBL/GenBank/DDBJ whole genome shotgun (WGS) entry which is preliminary data.</text>
</comment>
<accession>A0A8J7VWT0</accession>
<keyword evidence="5" id="KW-0274">FAD</keyword>
<dbReference type="SUPFAM" id="SSF54862">
    <property type="entry name" value="4Fe-4S ferredoxins"/>
    <property type="match status" value="1"/>
</dbReference>
<dbReference type="GO" id="GO:0051537">
    <property type="term" value="F:2 iron, 2 sulfur cluster binding"/>
    <property type="evidence" value="ECO:0007669"/>
    <property type="project" value="UniProtKB-KW"/>
</dbReference>
<dbReference type="CDD" id="cd00322">
    <property type="entry name" value="FNR_like"/>
    <property type="match status" value="1"/>
</dbReference>
<evidence type="ECO:0000256" key="2">
    <source>
        <dbReference type="ARBA" id="ARBA00022630"/>
    </source>
</evidence>
<evidence type="ECO:0000256" key="4">
    <source>
        <dbReference type="ARBA" id="ARBA00022723"/>
    </source>
</evidence>
<dbReference type="PROSITE" id="PS51379">
    <property type="entry name" value="4FE4S_FER_2"/>
    <property type="match status" value="2"/>
</dbReference>
<evidence type="ECO:0000256" key="9">
    <source>
        <dbReference type="SAM" id="Phobius"/>
    </source>
</evidence>
<feature type="domain" description="4Fe-4S ferredoxin-type" evidence="10">
    <location>
        <begin position="178"/>
        <end position="208"/>
    </location>
</feature>
<dbReference type="PROSITE" id="PS51384">
    <property type="entry name" value="FAD_FR"/>
    <property type="match status" value="1"/>
</dbReference>
<keyword evidence="9" id="KW-1133">Transmembrane helix</keyword>
<dbReference type="InterPro" id="IPR001709">
    <property type="entry name" value="Flavoprot_Pyr_Nucl_cyt_Rdtase"/>
</dbReference>
<evidence type="ECO:0000256" key="3">
    <source>
        <dbReference type="ARBA" id="ARBA00022714"/>
    </source>
</evidence>
<keyword evidence="2" id="KW-0285">Flavoprotein</keyword>
<evidence type="ECO:0000313" key="12">
    <source>
        <dbReference type="EMBL" id="MBR0596492.1"/>
    </source>
</evidence>
<feature type="domain" description="4Fe-4S ferredoxin-type" evidence="10">
    <location>
        <begin position="210"/>
        <end position="239"/>
    </location>
</feature>
<dbReference type="PROSITE" id="PS00198">
    <property type="entry name" value="4FE4S_FER_1"/>
    <property type="match status" value="1"/>
</dbReference>
<dbReference type="SUPFAM" id="SSF52343">
    <property type="entry name" value="Ferredoxin reductase-like, C-terminal NADP-linked domain"/>
    <property type="match status" value="1"/>
</dbReference>
<dbReference type="PRINTS" id="PR00406">
    <property type="entry name" value="CYTB5RDTASE"/>
</dbReference>
<evidence type="ECO:0000256" key="8">
    <source>
        <dbReference type="ARBA" id="ARBA00023014"/>
    </source>
</evidence>
<dbReference type="RefSeq" id="WP_227016618.1">
    <property type="nucleotide sequence ID" value="NZ_JAGSND010000001.1"/>
</dbReference>
<keyword evidence="13" id="KW-1185">Reference proteome</keyword>
<dbReference type="InterPro" id="IPR008333">
    <property type="entry name" value="Cbr1-like_FAD-bd_dom"/>
</dbReference>
<name>A0A8J7VWT0_9FIRM</name>
<feature type="transmembrane region" description="Helical" evidence="9">
    <location>
        <begin position="85"/>
        <end position="104"/>
    </location>
</feature>
<dbReference type="Pfam" id="PF13237">
    <property type="entry name" value="Fer4_10"/>
    <property type="match status" value="1"/>
</dbReference>
<evidence type="ECO:0000256" key="6">
    <source>
        <dbReference type="ARBA" id="ARBA00023002"/>
    </source>
</evidence>
<dbReference type="PRINTS" id="PR00371">
    <property type="entry name" value="FPNCR"/>
</dbReference>
<evidence type="ECO:0000259" key="11">
    <source>
        <dbReference type="PROSITE" id="PS51384"/>
    </source>
</evidence>
<dbReference type="GO" id="GO:0046872">
    <property type="term" value="F:metal ion binding"/>
    <property type="evidence" value="ECO:0007669"/>
    <property type="project" value="UniProtKB-KW"/>
</dbReference>
<dbReference type="AlphaFoldDB" id="A0A8J7VWT0"/>
<dbReference type="GO" id="GO:0050660">
    <property type="term" value="F:flavin adenine dinucleotide binding"/>
    <property type="evidence" value="ECO:0007669"/>
    <property type="project" value="TreeGrafter"/>
</dbReference>
<keyword evidence="6" id="KW-0560">Oxidoreductase</keyword>
<gene>
    <name evidence="12" type="ORF">KCX82_01265</name>
</gene>
<dbReference type="SUPFAM" id="SSF63380">
    <property type="entry name" value="Riboflavin synthase domain-like"/>
    <property type="match status" value="1"/>
</dbReference>
<dbReference type="Pfam" id="PF00970">
    <property type="entry name" value="FAD_binding_6"/>
    <property type="match status" value="1"/>
</dbReference>
<sequence length="487" mass="55557">MSSFYMKTNKVFTPIRKYAWIFTLTVAIGGLWYPKLGLLVIPVILSLTLLSFFKGRYWCGNFCPHGSLFDSLLNPLSRNQRIPKFFRSRIFAGFFFLFFTANLIRKIIKVAGIFGTMQFWDKLGFIFVASYLMVTVVGGLLSIIISQRTWCQFCPMGMMQMLSYKLGKQIGFNKKTDQKVTASRKEMCHSCGKCSRVCPMQLTPYLGFSDQNQFDSEKCIRCSTCVANCPAGILSLNTEKKAQEIKIQTNLDGYENRQKIKARIIKIIETKDDVREISFQFLNPEKVNYKAGQFILVKIQEDPVMFRAYSISSYNEDGTGLQVSVKKAPKGYGTEIIFNQFHEGDLVDLEGPMGAELIIDKKAEKIVMIAGGIGITPFVPMVQEILKDNEIVKDVKLIYGVNQEKEFLYDDFFTDMNLDSSKFEYRKIVASDENWKGQKGFVTDVLKEMHLEGYKVYMCGPKPMIKPTVKQLKDQGVAEDSIFYESA</sequence>
<feature type="domain" description="FAD-binding FR-type" evidence="11">
    <location>
        <begin position="257"/>
        <end position="359"/>
    </location>
</feature>
<feature type="transmembrane region" description="Helical" evidence="9">
    <location>
        <begin position="125"/>
        <end position="145"/>
    </location>
</feature>
<proteinExistence type="predicted"/>